<evidence type="ECO:0000313" key="2">
    <source>
        <dbReference type="Proteomes" id="UP001153332"/>
    </source>
</evidence>
<reference evidence="1" key="1">
    <citation type="submission" date="2022-12" db="EMBL/GenBank/DDBJ databases">
        <title>Genome Sequence of Lasiodiplodia mahajangana.</title>
        <authorList>
            <person name="Buettner E."/>
        </authorList>
    </citation>
    <scope>NUCLEOTIDE SEQUENCE</scope>
    <source>
        <strain evidence="1">VT137</strain>
    </source>
</reference>
<sequence>MRLLHTKTLRLHVFEQSVSTIPRYAILSHTWDEEEITYRDIRSKSIKDLASKKGYFRIAQACRRAHEDNLDYIWIDTCCIDKSSSAELSESINSMFKWYENAFVCYVFLADFFGDVEFRKCRWWFRGWTLQELIAPRHLTFYDARWEFYGTKRDLIEQISVISGIERKVLLDKREMFSCSVSQKMSWAAPRETTRVEDEAYCLLGIFNINMPLLYGEGRMAFRRLQEEIIKHSADLTIFYWYTPRNELDAQYTSLFAESPSAFGLGPVKPTTLEFPEFSITNKGVCFSNVTDLALIKGPKGDDVKYGFLVGWDRCGVPSAILLRKVRPGIFCRDGHCPVRGGGRSLERGDMGVLSAKNDFYILTDPGLAAEEAILQYRDYALRLPHNEQFQLHCVVPNEMWDATDRVFLLTPTRSGFEYDPEWHYPAILAMAFSARLGSINVQFVVLSVHEKGFIIFERGRYPEQVEMLFAEQNKEKSIPQSDFRKLMPDIASLGNSVQVRLPENRNAHVTVTTEPGTLDVVSEKLKVWDIGFTIVYQREEIH</sequence>
<name>A0ACC2JTG6_9PEZI</name>
<dbReference type="EMBL" id="JAPUUL010000470">
    <property type="protein sequence ID" value="KAJ8130557.1"/>
    <property type="molecule type" value="Genomic_DNA"/>
</dbReference>
<accession>A0ACC2JTG6</accession>
<proteinExistence type="predicted"/>
<organism evidence="1 2">
    <name type="scientific">Lasiodiplodia mahajangana</name>
    <dbReference type="NCBI Taxonomy" id="1108764"/>
    <lineage>
        <taxon>Eukaryota</taxon>
        <taxon>Fungi</taxon>
        <taxon>Dikarya</taxon>
        <taxon>Ascomycota</taxon>
        <taxon>Pezizomycotina</taxon>
        <taxon>Dothideomycetes</taxon>
        <taxon>Dothideomycetes incertae sedis</taxon>
        <taxon>Botryosphaeriales</taxon>
        <taxon>Botryosphaeriaceae</taxon>
        <taxon>Lasiodiplodia</taxon>
    </lineage>
</organism>
<dbReference type="Proteomes" id="UP001153332">
    <property type="component" value="Unassembled WGS sequence"/>
</dbReference>
<comment type="caution">
    <text evidence="1">The sequence shown here is derived from an EMBL/GenBank/DDBJ whole genome shotgun (WGS) entry which is preliminary data.</text>
</comment>
<keyword evidence="2" id="KW-1185">Reference proteome</keyword>
<evidence type="ECO:0000313" key="1">
    <source>
        <dbReference type="EMBL" id="KAJ8130557.1"/>
    </source>
</evidence>
<protein>
    <submittedName>
        <fullName evidence="1">Uncharacterized protein</fullName>
    </submittedName>
</protein>
<gene>
    <name evidence="1" type="ORF">O1611_g3069</name>
</gene>